<sequence>MTESHTGAEDATSENEAPIAHPALAEADGTTLLSSTSSLLQAPNRLHLIDLYFKDFHRHWPLLHQTTIRNSPQPPKLMVAILIAGLWMMKTPEAQAKAKFYHDILINESGGDLGRFNDSLTPNPSPEQLFEFQAMLILFIISTYRAKDGFVAVLVFCKAFFQTFQRCGIYDQAKIDAASSDPVVREGYQRIALLYFKLFIHVSSLQVTLLPQFKPFDFFSPQLLRVRVPSTDSVWNEISVARREACTSDFLVGSLFDGPSSPDDRRLVSAVVAWDFPLGMILGCYLTRQPEESVVALLQRMRPYLFTHLRESS</sequence>
<name>A0A9P9JDS0_9HYPO</name>
<keyword evidence="1" id="KW-0539">Nucleus</keyword>
<evidence type="ECO:0000256" key="1">
    <source>
        <dbReference type="ARBA" id="ARBA00023242"/>
    </source>
</evidence>
<dbReference type="Proteomes" id="UP000738349">
    <property type="component" value="Unassembled WGS sequence"/>
</dbReference>
<organism evidence="3 4">
    <name type="scientific">Dactylonectria macrodidyma</name>
    <dbReference type="NCBI Taxonomy" id="307937"/>
    <lineage>
        <taxon>Eukaryota</taxon>
        <taxon>Fungi</taxon>
        <taxon>Dikarya</taxon>
        <taxon>Ascomycota</taxon>
        <taxon>Pezizomycotina</taxon>
        <taxon>Sordariomycetes</taxon>
        <taxon>Hypocreomycetidae</taxon>
        <taxon>Hypocreales</taxon>
        <taxon>Nectriaceae</taxon>
        <taxon>Dactylonectria</taxon>
    </lineage>
</organism>
<dbReference type="Pfam" id="PF04082">
    <property type="entry name" value="Fungal_trans"/>
    <property type="match status" value="1"/>
</dbReference>
<evidence type="ECO:0000313" key="4">
    <source>
        <dbReference type="Proteomes" id="UP000738349"/>
    </source>
</evidence>
<dbReference type="AlphaFoldDB" id="A0A9P9JDS0"/>
<evidence type="ECO:0000259" key="2">
    <source>
        <dbReference type="Pfam" id="PF04082"/>
    </source>
</evidence>
<dbReference type="InterPro" id="IPR007219">
    <property type="entry name" value="XnlR_reg_dom"/>
</dbReference>
<dbReference type="GO" id="GO:0008270">
    <property type="term" value="F:zinc ion binding"/>
    <property type="evidence" value="ECO:0007669"/>
    <property type="project" value="InterPro"/>
</dbReference>
<proteinExistence type="predicted"/>
<reference evidence="3" key="1">
    <citation type="journal article" date="2021" name="Nat. Commun.">
        <title>Genetic determinants of endophytism in the Arabidopsis root mycobiome.</title>
        <authorList>
            <person name="Mesny F."/>
            <person name="Miyauchi S."/>
            <person name="Thiergart T."/>
            <person name="Pickel B."/>
            <person name="Atanasova L."/>
            <person name="Karlsson M."/>
            <person name="Huettel B."/>
            <person name="Barry K.W."/>
            <person name="Haridas S."/>
            <person name="Chen C."/>
            <person name="Bauer D."/>
            <person name="Andreopoulos W."/>
            <person name="Pangilinan J."/>
            <person name="LaButti K."/>
            <person name="Riley R."/>
            <person name="Lipzen A."/>
            <person name="Clum A."/>
            <person name="Drula E."/>
            <person name="Henrissat B."/>
            <person name="Kohler A."/>
            <person name="Grigoriev I.V."/>
            <person name="Martin F.M."/>
            <person name="Hacquard S."/>
        </authorList>
    </citation>
    <scope>NUCLEOTIDE SEQUENCE</scope>
    <source>
        <strain evidence="3">MPI-CAGE-AT-0147</strain>
    </source>
</reference>
<protein>
    <recommendedName>
        <fullName evidence="2">Xylanolytic transcriptional activator regulatory domain-containing protein</fullName>
    </recommendedName>
</protein>
<dbReference type="OrthoDB" id="10018191at2759"/>
<evidence type="ECO:0000313" key="3">
    <source>
        <dbReference type="EMBL" id="KAH7161738.1"/>
    </source>
</evidence>
<dbReference type="GO" id="GO:0003677">
    <property type="term" value="F:DNA binding"/>
    <property type="evidence" value="ECO:0007669"/>
    <property type="project" value="InterPro"/>
</dbReference>
<feature type="domain" description="Xylanolytic transcriptional activator regulatory" evidence="2">
    <location>
        <begin position="49"/>
        <end position="102"/>
    </location>
</feature>
<comment type="caution">
    <text evidence="3">The sequence shown here is derived from an EMBL/GenBank/DDBJ whole genome shotgun (WGS) entry which is preliminary data.</text>
</comment>
<dbReference type="GO" id="GO:0006351">
    <property type="term" value="P:DNA-templated transcription"/>
    <property type="evidence" value="ECO:0007669"/>
    <property type="project" value="InterPro"/>
</dbReference>
<gene>
    <name evidence="3" type="ORF">EDB81DRAFT_683740</name>
</gene>
<accession>A0A9P9JDS0</accession>
<keyword evidence="4" id="KW-1185">Reference proteome</keyword>
<dbReference type="EMBL" id="JAGMUV010000004">
    <property type="protein sequence ID" value="KAH7161738.1"/>
    <property type="molecule type" value="Genomic_DNA"/>
</dbReference>